<evidence type="ECO:0000259" key="2">
    <source>
        <dbReference type="PROSITE" id="PS50106"/>
    </source>
</evidence>
<sequence>MSKSLKKKNHWTNKVHEAVITRGKDGELGFELKGGAENGQFPYFGEVKQGKGLIQSGKLAQDELLLEVNDMPVAGLTTRDVLAVIKHCKDPVRFKCVKQGGVVDKDLRHYLNLRFSKGSVDHDHQQIIRDNLYLRTVPCESPLSPPFIPPPNLHQCFAPVFPFSGISSSPLPFCRLFIFFYFLFFPVLPPHPQDAALISFTSLSFTPLPSFAVYPLFFSLSHPRFPRQPPSCLEGLRCRDALPPSAHTSHTQHRHTKMICLWETFHLCL</sequence>
<dbReference type="InterPro" id="IPR001478">
    <property type="entry name" value="PDZ"/>
</dbReference>
<name>A0A3P9LJK9_ORYLA</name>
<dbReference type="FunFam" id="2.30.42.10:FF:000155">
    <property type="entry name" value="membrane-associated guanylate kinase, WW and PDZ domain-containing protein 2 isoform X4"/>
    <property type="match status" value="1"/>
</dbReference>
<dbReference type="Ensembl" id="ENSORLT00020030404.1">
    <property type="protein sequence ID" value="ENSORLP00020020915.1"/>
    <property type="gene ID" value="ENSORLG00020021920.1"/>
</dbReference>
<proteinExistence type="predicted"/>
<dbReference type="InterPro" id="IPR036034">
    <property type="entry name" value="PDZ_sf"/>
</dbReference>
<dbReference type="SUPFAM" id="SSF50156">
    <property type="entry name" value="PDZ domain-like"/>
    <property type="match status" value="1"/>
</dbReference>
<dbReference type="Gene3D" id="2.30.42.10">
    <property type="match status" value="1"/>
</dbReference>
<reference evidence="3" key="4">
    <citation type="submission" date="2025-09" db="UniProtKB">
        <authorList>
            <consortium name="Ensembl"/>
        </authorList>
    </citation>
    <scope>IDENTIFICATION</scope>
    <source>
        <strain evidence="3">HNI</strain>
    </source>
</reference>
<feature type="transmembrane region" description="Helical" evidence="1">
    <location>
        <begin position="195"/>
        <end position="217"/>
    </location>
</feature>
<evidence type="ECO:0000256" key="1">
    <source>
        <dbReference type="SAM" id="Phobius"/>
    </source>
</evidence>
<dbReference type="PANTHER" id="PTHR10316:SF78">
    <property type="entry name" value="MEMBRANE-ASSOCIATED GUANYLATE KINASE, WW AND PDZ DOMAIN-CONTAINING PROTEIN 2 ISOFORM X1"/>
    <property type="match status" value="1"/>
</dbReference>
<evidence type="ECO:0000313" key="4">
    <source>
        <dbReference type="Proteomes" id="UP000265180"/>
    </source>
</evidence>
<dbReference type="PROSITE" id="PS50106">
    <property type="entry name" value="PDZ"/>
    <property type="match status" value="1"/>
</dbReference>
<feature type="transmembrane region" description="Helical" evidence="1">
    <location>
        <begin position="173"/>
        <end position="189"/>
    </location>
</feature>
<keyword evidence="1" id="KW-0472">Membrane</keyword>
<dbReference type="Pfam" id="PF00595">
    <property type="entry name" value="PDZ"/>
    <property type="match status" value="1"/>
</dbReference>
<keyword evidence="1" id="KW-1133">Transmembrane helix</keyword>
<organism evidence="3 4">
    <name type="scientific">Oryzias latipes</name>
    <name type="common">Japanese rice fish</name>
    <name type="synonym">Japanese killifish</name>
    <dbReference type="NCBI Taxonomy" id="8090"/>
    <lineage>
        <taxon>Eukaryota</taxon>
        <taxon>Metazoa</taxon>
        <taxon>Chordata</taxon>
        <taxon>Craniata</taxon>
        <taxon>Vertebrata</taxon>
        <taxon>Euteleostomi</taxon>
        <taxon>Actinopterygii</taxon>
        <taxon>Neopterygii</taxon>
        <taxon>Teleostei</taxon>
        <taxon>Neoteleostei</taxon>
        <taxon>Acanthomorphata</taxon>
        <taxon>Ovalentaria</taxon>
        <taxon>Atherinomorphae</taxon>
        <taxon>Beloniformes</taxon>
        <taxon>Adrianichthyidae</taxon>
        <taxon>Oryziinae</taxon>
        <taxon>Oryzias</taxon>
    </lineage>
</organism>
<dbReference type="CDD" id="cd06730">
    <property type="entry name" value="PDZ0_MAGI-1_3-like"/>
    <property type="match status" value="1"/>
</dbReference>
<dbReference type="SMART" id="SM00228">
    <property type="entry name" value="PDZ"/>
    <property type="match status" value="1"/>
</dbReference>
<reference evidence="3 4" key="2">
    <citation type="submission" date="2017-04" db="EMBL/GenBank/DDBJ databases">
        <title>CpG methylation of centromeres and impact of large insertions on vertebrate speciation.</title>
        <authorList>
            <person name="Ichikawa K."/>
            <person name="Yoshimura J."/>
            <person name="Morishita S."/>
        </authorList>
    </citation>
    <scope>NUCLEOTIDE SEQUENCE</scope>
    <source>
        <strain evidence="3 4">HNI</strain>
    </source>
</reference>
<protein>
    <recommendedName>
        <fullName evidence="2">PDZ domain-containing protein</fullName>
    </recommendedName>
</protein>
<dbReference type="PANTHER" id="PTHR10316">
    <property type="entry name" value="MEMBRANE ASSOCIATED GUANYLATE KINASE-RELATED"/>
    <property type="match status" value="1"/>
</dbReference>
<accession>A0A3P9LJK9</accession>
<dbReference type="AlphaFoldDB" id="A0A3P9LJK9"/>
<reference evidence="3" key="3">
    <citation type="submission" date="2025-08" db="UniProtKB">
        <authorList>
            <consortium name="Ensembl"/>
        </authorList>
    </citation>
    <scope>IDENTIFICATION</scope>
    <source>
        <strain evidence="3">HNI</strain>
    </source>
</reference>
<keyword evidence="1" id="KW-0812">Transmembrane</keyword>
<reference key="1">
    <citation type="journal article" date="2007" name="Nature">
        <title>The medaka draft genome and insights into vertebrate genome evolution.</title>
        <authorList>
            <person name="Kasahara M."/>
            <person name="Naruse K."/>
            <person name="Sasaki S."/>
            <person name="Nakatani Y."/>
            <person name="Qu W."/>
            <person name="Ahsan B."/>
            <person name="Yamada T."/>
            <person name="Nagayasu Y."/>
            <person name="Doi K."/>
            <person name="Kasai Y."/>
            <person name="Jindo T."/>
            <person name="Kobayashi D."/>
            <person name="Shimada A."/>
            <person name="Toyoda A."/>
            <person name="Kuroki Y."/>
            <person name="Fujiyama A."/>
            <person name="Sasaki T."/>
            <person name="Shimizu A."/>
            <person name="Asakawa S."/>
            <person name="Shimizu N."/>
            <person name="Hashimoto S."/>
            <person name="Yang J."/>
            <person name="Lee Y."/>
            <person name="Matsushima K."/>
            <person name="Sugano S."/>
            <person name="Sakaizumi M."/>
            <person name="Narita T."/>
            <person name="Ohishi K."/>
            <person name="Haga S."/>
            <person name="Ohta F."/>
            <person name="Nomoto H."/>
            <person name="Nogata K."/>
            <person name="Morishita T."/>
            <person name="Endo T."/>
            <person name="Shin-I T."/>
            <person name="Takeda H."/>
            <person name="Morishita S."/>
            <person name="Kohara Y."/>
        </authorList>
    </citation>
    <scope>NUCLEOTIDE SEQUENCE [LARGE SCALE GENOMIC DNA]</scope>
    <source>
        <strain>Hd-rR</strain>
    </source>
</reference>
<dbReference type="Proteomes" id="UP000265180">
    <property type="component" value="Chromosome 6"/>
</dbReference>
<feature type="domain" description="PDZ" evidence="2">
    <location>
        <begin position="17"/>
        <end position="100"/>
    </location>
</feature>
<evidence type="ECO:0000313" key="3">
    <source>
        <dbReference type="Ensembl" id="ENSORLP00020020915.1"/>
    </source>
</evidence>